<evidence type="ECO:0000313" key="3">
    <source>
        <dbReference type="Proteomes" id="UP001229346"/>
    </source>
</evidence>
<comment type="caution">
    <text evidence="2">The sequence shown here is derived from an EMBL/GenBank/DDBJ whole genome shotgun (WGS) entry which is preliminary data.</text>
</comment>
<sequence>MNQEKPGLRETYKTEADETLFAGMEFDERLKERVRNSIHSEQKQDLPDTPKRVRRSKRWTIGFMTAAAAILFVLASQQLMNMIPEDTTNLLVDPEIIEAPAPQSVAEAEALFGEKLYMPAEVPQSYQLQKEIGAFGDKDGIIDRLIFTYTGSNGAFLFTVEKTEATDATAGLETVQIGDLVGYIDSLKEDYTVLYWVMEGRLYSIMGDLTRGEALSVAGSATKTN</sequence>
<dbReference type="Proteomes" id="UP001229346">
    <property type="component" value="Unassembled WGS sequence"/>
</dbReference>
<dbReference type="RefSeq" id="WP_307200068.1">
    <property type="nucleotide sequence ID" value="NZ_JAUSSU010000001.1"/>
</dbReference>
<evidence type="ECO:0000256" key="1">
    <source>
        <dbReference type="SAM" id="Phobius"/>
    </source>
</evidence>
<keyword evidence="1" id="KW-0812">Transmembrane</keyword>
<reference evidence="2 3" key="1">
    <citation type="submission" date="2023-07" db="EMBL/GenBank/DDBJ databases">
        <title>Sorghum-associated microbial communities from plants grown in Nebraska, USA.</title>
        <authorList>
            <person name="Schachtman D."/>
        </authorList>
    </citation>
    <scope>NUCLEOTIDE SEQUENCE [LARGE SCALE GENOMIC DNA]</scope>
    <source>
        <strain evidence="2 3">CC482</strain>
    </source>
</reference>
<gene>
    <name evidence="2" type="ORF">J2T15_000149</name>
</gene>
<evidence type="ECO:0000313" key="2">
    <source>
        <dbReference type="EMBL" id="MDQ0110733.1"/>
    </source>
</evidence>
<organism evidence="2 3">
    <name type="scientific">Paenibacillus harenae</name>
    <dbReference type="NCBI Taxonomy" id="306543"/>
    <lineage>
        <taxon>Bacteria</taxon>
        <taxon>Bacillati</taxon>
        <taxon>Bacillota</taxon>
        <taxon>Bacilli</taxon>
        <taxon>Bacillales</taxon>
        <taxon>Paenibacillaceae</taxon>
        <taxon>Paenibacillus</taxon>
    </lineage>
</organism>
<protein>
    <recommendedName>
        <fullName evidence="4">DUF4367 domain-containing protein</fullName>
    </recommendedName>
</protein>
<proteinExistence type="predicted"/>
<keyword evidence="1" id="KW-0472">Membrane</keyword>
<accession>A0ABT9TTR2</accession>
<name>A0ABT9TTR2_PAEHA</name>
<keyword evidence="1" id="KW-1133">Transmembrane helix</keyword>
<keyword evidence="3" id="KW-1185">Reference proteome</keyword>
<evidence type="ECO:0008006" key="4">
    <source>
        <dbReference type="Google" id="ProtNLM"/>
    </source>
</evidence>
<feature type="transmembrane region" description="Helical" evidence="1">
    <location>
        <begin position="59"/>
        <end position="80"/>
    </location>
</feature>
<dbReference type="EMBL" id="JAUSSU010000001">
    <property type="protein sequence ID" value="MDQ0110733.1"/>
    <property type="molecule type" value="Genomic_DNA"/>
</dbReference>